<dbReference type="AlphaFoldDB" id="A0A9P3GHH6"/>
<dbReference type="PANTHER" id="PTHR13789">
    <property type="entry name" value="MONOOXYGENASE"/>
    <property type="match status" value="1"/>
</dbReference>
<dbReference type="PRINTS" id="PR00420">
    <property type="entry name" value="RNGMNOXGNASE"/>
</dbReference>
<keyword evidence="3" id="KW-0274">FAD</keyword>
<dbReference type="Proteomes" id="UP000703269">
    <property type="component" value="Unassembled WGS sequence"/>
</dbReference>
<keyword evidence="4" id="KW-0560">Oxidoreductase</keyword>
<accession>A0A9P3GHH6</accession>
<evidence type="ECO:0000313" key="8">
    <source>
        <dbReference type="Proteomes" id="UP000703269"/>
    </source>
</evidence>
<sequence length="396" mass="43238">MSPARVGVIGAGIVGPVLSIFLKQKGYDPILYERLDAPSDAGLGIALQSNGTAVLAKIPGLLDAIGGQILNNIYFYSVLPEDTGLLGASEHPRRLREATGHPLMAVRRPLMHARIIDFARQLGVPIEFGHNLEALEQNDDGVTVTFANGVKETFSFVVGCDGLHSKTRACLFGDMPAEYTGVTYCGGISPTPDLWECKKDPADLYGNGAYMIAIPMGDNITLWAVVQREPEAKEQWRAIDAAGVEEFKKNSPFVGWPYGAGELVKNSTKIVKYGIYDRPELKAWHQGRVLLVGDAAHPTSPHTAQGANQAYEDIDLLMELLKKHNPSAELPSTPMLEAVFTELERTRIPRTSDLVRKARAQGEMRTVVGVEACMRRNAAIRDMCSDPEKIRARFGA</sequence>
<evidence type="ECO:0000256" key="5">
    <source>
        <dbReference type="ARBA" id="ARBA00023033"/>
    </source>
</evidence>
<comment type="caution">
    <text evidence="7">The sequence shown here is derived from an EMBL/GenBank/DDBJ whole genome shotgun (WGS) entry which is preliminary data.</text>
</comment>
<evidence type="ECO:0000256" key="4">
    <source>
        <dbReference type="ARBA" id="ARBA00023002"/>
    </source>
</evidence>
<keyword evidence="8" id="KW-1185">Reference proteome</keyword>
<dbReference type="OrthoDB" id="47494at2759"/>
<proteinExistence type="inferred from homology"/>
<evidence type="ECO:0000256" key="2">
    <source>
        <dbReference type="ARBA" id="ARBA00022630"/>
    </source>
</evidence>
<dbReference type="InterPro" id="IPR036188">
    <property type="entry name" value="FAD/NAD-bd_sf"/>
</dbReference>
<dbReference type="PANTHER" id="PTHR13789:SF309">
    <property type="entry name" value="PUTATIVE (AFU_ORTHOLOGUE AFUA_6G14510)-RELATED"/>
    <property type="match status" value="1"/>
</dbReference>
<gene>
    <name evidence="7" type="ORF">PsYK624_112100</name>
</gene>
<dbReference type="Gene3D" id="3.50.50.60">
    <property type="entry name" value="FAD/NAD(P)-binding domain"/>
    <property type="match status" value="1"/>
</dbReference>
<evidence type="ECO:0000259" key="6">
    <source>
        <dbReference type="Pfam" id="PF01494"/>
    </source>
</evidence>
<dbReference type="GO" id="GO:0071949">
    <property type="term" value="F:FAD binding"/>
    <property type="evidence" value="ECO:0007669"/>
    <property type="project" value="InterPro"/>
</dbReference>
<dbReference type="InterPro" id="IPR002938">
    <property type="entry name" value="FAD-bd"/>
</dbReference>
<dbReference type="InterPro" id="IPR050493">
    <property type="entry name" value="FAD-dep_Monooxygenase_BioMet"/>
</dbReference>
<organism evidence="7 8">
    <name type="scientific">Phanerochaete sordida</name>
    <dbReference type="NCBI Taxonomy" id="48140"/>
    <lineage>
        <taxon>Eukaryota</taxon>
        <taxon>Fungi</taxon>
        <taxon>Dikarya</taxon>
        <taxon>Basidiomycota</taxon>
        <taxon>Agaricomycotina</taxon>
        <taxon>Agaricomycetes</taxon>
        <taxon>Polyporales</taxon>
        <taxon>Phanerochaetaceae</taxon>
        <taxon>Phanerochaete</taxon>
    </lineage>
</organism>
<evidence type="ECO:0000313" key="7">
    <source>
        <dbReference type="EMBL" id="GJE95031.1"/>
    </source>
</evidence>
<feature type="domain" description="FAD-binding" evidence="6">
    <location>
        <begin position="5"/>
        <end position="321"/>
    </location>
</feature>
<keyword evidence="2" id="KW-0285">Flavoprotein</keyword>
<name>A0A9P3GHH6_9APHY</name>
<evidence type="ECO:0000256" key="3">
    <source>
        <dbReference type="ARBA" id="ARBA00022827"/>
    </source>
</evidence>
<dbReference type="GO" id="GO:0004497">
    <property type="term" value="F:monooxygenase activity"/>
    <property type="evidence" value="ECO:0007669"/>
    <property type="project" value="UniProtKB-KW"/>
</dbReference>
<evidence type="ECO:0000256" key="1">
    <source>
        <dbReference type="ARBA" id="ARBA00007992"/>
    </source>
</evidence>
<dbReference type="EMBL" id="BPQB01000045">
    <property type="protein sequence ID" value="GJE95031.1"/>
    <property type="molecule type" value="Genomic_DNA"/>
</dbReference>
<dbReference type="SUPFAM" id="SSF51905">
    <property type="entry name" value="FAD/NAD(P)-binding domain"/>
    <property type="match status" value="1"/>
</dbReference>
<reference evidence="7 8" key="1">
    <citation type="submission" date="2021-08" db="EMBL/GenBank/DDBJ databases">
        <title>Draft Genome Sequence of Phanerochaete sordida strain YK-624.</title>
        <authorList>
            <person name="Mori T."/>
            <person name="Dohra H."/>
            <person name="Suzuki T."/>
            <person name="Kawagishi H."/>
            <person name="Hirai H."/>
        </authorList>
    </citation>
    <scope>NUCLEOTIDE SEQUENCE [LARGE SCALE GENOMIC DNA]</scope>
    <source>
        <strain evidence="7 8">YK-624</strain>
    </source>
</reference>
<protein>
    <submittedName>
        <fullName evidence="7">FAD-dependent monooxygenase</fullName>
    </submittedName>
</protein>
<comment type="similarity">
    <text evidence="1">Belongs to the paxM FAD-dependent monooxygenase family.</text>
</comment>
<keyword evidence="5 7" id="KW-0503">Monooxygenase</keyword>
<dbReference type="Pfam" id="PF01494">
    <property type="entry name" value="FAD_binding_3"/>
    <property type="match status" value="1"/>
</dbReference>